<organism evidence="1 2">
    <name type="scientific">Vallitalea maricola</name>
    <dbReference type="NCBI Taxonomy" id="3074433"/>
    <lineage>
        <taxon>Bacteria</taxon>
        <taxon>Bacillati</taxon>
        <taxon>Bacillota</taxon>
        <taxon>Clostridia</taxon>
        <taxon>Lachnospirales</taxon>
        <taxon>Vallitaleaceae</taxon>
        <taxon>Vallitalea</taxon>
    </lineage>
</organism>
<dbReference type="Proteomes" id="UP001374599">
    <property type="component" value="Unassembled WGS sequence"/>
</dbReference>
<gene>
    <name evidence="1" type="ORF">AN2V17_17110</name>
</gene>
<sequence length="59" mass="7142">MRQGDIIKTEEKKTIKNFIWDSQNQSVSWIYNGKVIKKKFENAYFDSVDLQKKYVYIAY</sequence>
<accession>A0ACB5UHQ5</accession>
<name>A0ACB5UHQ5_9FIRM</name>
<comment type="caution">
    <text evidence="1">The sequence shown here is derived from an EMBL/GenBank/DDBJ whole genome shotgun (WGS) entry which is preliminary data.</text>
</comment>
<evidence type="ECO:0000313" key="1">
    <source>
        <dbReference type="EMBL" id="GMQ62479.1"/>
    </source>
</evidence>
<keyword evidence="2" id="KW-1185">Reference proteome</keyword>
<reference evidence="1" key="1">
    <citation type="submission" date="2023-09" db="EMBL/GenBank/DDBJ databases">
        <title>Vallitalea sediminicola and Vallitalea maricola sp. nov., anaerobic bacteria isolated from marine sediment.</title>
        <authorList>
            <person name="Hirano S."/>
            <person name="Maeda A."/>
            <person name="Terahara T."/>
            <person name="Mori K."/>
            <person name="Hamada M."/>
            <person name="Matsumoto R."/>
            <person name="Kobayashi T."/>
        </authorList>
    </citation>
    <scope>NUCLEOTIDE SEQUENCE</scope>
    <source>
        <strain evidence="1">AN17-2</strain>
    </source>
</reference>
<proteinExistence type="predicted"/>
<dbReference type="EMBL" id="BTPU01000026">
    <property type="protein sequence ID" value="GMQ62479.1"/>
    <property type="molecule type" value="Genomic_DNA"/>
</dbReference>
<evidence type="ECO:0000313" key="2">
    <source>
        <dbReference type="Proteomes" id="UP001374599"/>
    </source>
</evidence>
<protein>
    <submittedName>
        <fullName evidence="1">Uncharacterized protein</fullName>
    </submittedName>
</protein>